<dbReference type="AlphaFoldDB" id="A0A2J7TCL8"/>
<dbReference type="PANTHER" id="PTHR11102:SF160">
    <property type="entry name" value="ERAD-ASSOCIATED E3 UBIQUITIN-PROTEIN LIGASE COMPONENT HRD3"/>
    <property type="match status" value="1"/>
</dbReference>
<proteinExistence type="predicted"/>
<accession>A0A2J7TCL8</accession>
<evidence type="ECO:0008006" key="3">
    <source>
        <dbReference type="Google" id="ProtNLM"/>
    </source>
</evidence>
<dbReference type="InterPro" id="IPR011990">
    <property type="entry name" value="TPR-like_helical_dom_sf"/>
</dbReference>
<gene>
    <name evidence="1" type="ORF">CR492_18245</name>
</gene>
<protein>
    <recommendedName>
        <fullName evidence="3">Sel1 domain protein repeat-containing protein</fullName>
    </recommendedName>
</protein>
<dbReference type="OrthoDB" id="112232at2"/>
<evidence type="ECO:0000313" key="1">
    <source>
        <dbReference type="EMBL" id="PNG24508.1"/>
    </source>
</evidence>
<reference evidence="1 2" key="1">
    <citation type="submission" date="2017-10" db="EMBL/GenBank/DDBJ databases">
        <title>Genome announcement of Methylocella silvestris TVC from permafrost.</title>
        <authorList>
            <person name="Wang J."/>
            <person name="Geng K."/>
            <person name="Ul-Haque F."/>
            <person name="Crombie A.T."/>
            <person name="Street L.E."/>
            <person name="Wookey P.A."/>
            <person name="Murrell J.C."/>
            <person name="Pratscher J."/>
        </authorList>
    </citation>
    <scope>NUCLEOTIDE SEQUENCE [LARGE SCALE GENOMIC DNA]</scope>
    <source>
        <strain evidence="1 2">TVC</strain>
    </source>
</reference>
<dbReference type="SUPFAM" id="SSF81901">
    <property type="entry name" value="HCP-like"/>
    <property type="match status" value="1"/>
</dbReference>
<dbReference type="InterPro" id="IPR006597">
    <property type="entry name" value="Sel1-like"/>
</dbReference>
<sequence length="204" mass="22396">MAHSDRQFWILRRAMAFLASPANSKTQPRPGRRRARGFRGAMAACLLFAAADPALAQDRLQIGVAAARAHNYVKAAEIFLPLATSGDPRAQAFLGFMYQRGQGVPQNWIVSAAWYRCSANQGFANAQYELGLMYDKGHGVPQDYVLAYTWLNLAVAGAGPERDHWVVVRDAVLSKLTLLQRQSAQLLAFTQPPAQPCLPIETGL</sequence>
<dbReference type="SMART" id="SM00671">
    <property type="entry name" value="SEL1"/>
    <property type="match status" value="2"/>
</dbReference>
<dbReference type="EMBL" id="PDZR01000030">
    <property type="protein sequence ID" value="PNG24508.1"/>
    <property type="molecule type" value="Genomic_DNA"/>
</dbReference>
<dbReference type="InterPro" id="IPR050767">
    <property type="entry name" value="Sel1_AlgK"/>
</dbReference>
<organism evidence="1 2">
    <name type="scientific">Methylocella silvestris</name>
    <dbReference type="NCBI Taxonomy" id="199596"/>
    <lineage>
        <taxon>Bacteria</taxon>
        <taxon>Pseudomonadati</taxon>
        <taxon>Pseudomonadota</taxon>
        <taxon>Alphaproteobacteria</taxon>
        <taxon>Hyphomicrobiales</taxon>
        <taxon>Beijerinckiaceae</taxon>
        <taxon>Methylocella</taxon>
    </lineage>
</organism>
<evidence type="ECO:0000313" key="2">
    <source>
        <dbReference type="Proteomes" id="UP000236286"/>
    </source>
</evidence>
<dbReference type="Pfam" id="PF08238">
    <property type="entry name" value="Sel1"/>
    <property type="match status" value="2"/>
</dbReference>
<dbReference type="Proteomes" id="UP000236286">
    <property type="component" value="Unassembled WGS sequence"/>
</dbReference>
<dbReference type="PANTHER" id="PTHR11102">
    <property type="entry name" value="SEL-1-LIKE PROTEIN"/>
    <property type="match status" value="1"/>
</dbReference>
<name>A0A2J7TCL8_METSI</name>
<comment type="caution">
    <text evidence="1">The sequence shown here is derived from an EMBL/GenBank/DDBJ whole genome shotgun (WGS) entry which is preliminary data.</text>
</comment>
<dbReference type="Gene3D" id="1.25.40.10">
    <property type="entry name" value="Tetratricopeptide repeat domain"/>
    <property type="match status" value="1"/>
</dbReference>